<dbReference type="OrthoDB" id="289314at2759"/>
<protein>
    <recommendedName>
        <fullName evidence="11">PX domain-containing protein</fullName>
    </recommendedName>
</protein>
<dbReference type="InterPro" id="IPR027267">
    <property type="entry name" value="AH/BAR_dom_sf"/>
</dbReference>
<evidence type="ECO:0000259" key="11">
    <source>
        <dbReference type="PROSITE" id="PS50195"/>
    </source>
</evidence>
<sequence length="676" mass="77337">MNYIDSSDGEDNNPFRGTDHLFASGIGTNPASQSGSSVEINDTLEDNGDKLIDAKDVDTHRSSRSGKLLKRKNNILGSLDEDPKYYADVLDLPGRRSDGDTTQSNSVSNSESPSNFEEEDIDVLNPQQLENVSDKNENDEDSNLNHDNVDKKSDGSSFEPYVSLSMSVIDLTSNNRHNYVIEIVKAGDYKDPWGKHAIGYVIQYEGEEIIRRYSEFDSLRKGLIKLLPTIVIPPIPSKHSLVKYFLNPINAENDKRIINKRKRMLQYFLNHCYDVEEIKEHIIFKKFLDKEYNWKDVLFSPPLSLIPANNLLAPPLNPTKPSPMHLLLPSPTSISKVDLLKHSDEPSENDSNNTIIIEKELSRLEEFFNKYKYHLQNLHKSLHQNKAHNKSFSKSLSDMGAYYNSLSIENSVISKQNTLNGVKLLSSSIESIGHSFDVNYLNTEILSENLLISFEEPIEEMIQLLDDAQRVFNFRDLKKTQYQIIKNTITKRNSRIKSLQETEEQLKRFQDASKRIALNSPTAAYAITQNNSSSFSSDISWDHVSEIQEQHSDNNESNDSPVSVNKSKRYNSKKTNKKVEVSSKIEPYLLTAEQRHDEIQKLKKEVEKLTSCYKLIEKDMEEINVSSSNSLKNLSIFLDKQWYAILQSVSKAICQWLQESITSWKSTKEIIQRFDS</sequence>
<comment type="subcellular location">
    <subcellularLocation>
        <location evidence="1">Endosome membrane</location>
        <topology evidence="1">Peripheral membrane protein</topology>
    </subcellularLocation>
</comment>
<dbReference type="Proteomes" id="UP000005666">
    <property type="component" value="Chromosome 4"/>
</dbReference>
<comment type="similarity">
    <text evidence="2">Belongs to the sorting nexin family.</text>
</comment>
<evidence type="ECO:0000256" key="10">
    <source>
        <dbReference type="SAM" id="MobiDB-lite"/>
    </source>
</evidence>
<gene>
    <name evidence="12" type="primary">TPHA0D02380</name>
    <name evidence="12" type="ordered locus">TPHA_0D02380</name>
</gene>
<dbReference type="PROSITE" id="PS50195">
    <property type="entry name" value="PX"/>
    <property type="match status" value="1"/>
</dbReference>
<feature type="compositionally biased region" description="Basic residues" evidence="10">
    <location>
        <begin position="566"/>
        <end position="575"/>
    </location>
</feature>
<evidence type="ECO:0000313" key="13">
    <source>
        <dbReference type="Proteomes" id="UP000005666"/>
    </source>
</evidence>
<dbReference type="CDD" id="cd06867">
    <property type="entry name" value="PX_SNX41_42"/>
    <property type="match status" value="1"/>
</dbReference>
<dbReference type="Gene3D" id="1.20.1270.60">
    <property type="entry name" value="Arfaptin homology (AH) domain/BAR domain"/>
    <property type="match status" value="1"/>
</dbReference>
<dbReference type="SMART" id="SM00312">
    <property type="entry name" value="PX"/>
    <property type="match status" value="1"/>
</dbReference>
<evidence type="ECO:0000256" key="5">
    <source>
        <dbReference type="ARBA" id="ARBA00022927"/>
    </source>
</evidence>
<dbReference type="InterPro" id="IPR044106">
    <property type="entry name" value="PX_Snx41/Atg20"/>
</dbReference>
<dbReference type="SUPFAM" id="SSF64268">
    <property type="entry name" value="PX domain"/>
    <property type="match status" value="1"/>
</dbReference>
<evidence type="ECO:0000256" key="4">
    <source>
        <dbReference type="ARBA" id="ARBA00022753"/>
    </source>
</evidence>
<keyword evidence="7" id="KW-0446">Lipid-binding</keyword>
<evidence type="ECO:0000256" key="3">
    <source>
        <dbReference type="ARBA" id="ARBA00022448"/>
    </source>
</evidence>
<dbReference type="Gene3D" id="3.30.1520.10">
    <property type="entry name" value="Phox-like domain"/>
    <property type="match status" value="1"/>
</dbReference>
<dbReference type="KEGG" id="tpf:TPHA_0D02380"/>
<name>G8BSQ4_TETPH</name>
<feature type="compositionally biased region" description="Low complexity" evidence="10">
    <location>
        <begin position="104"/>
        <end position="115"/>
    </location>
</feature>
<dbReference type="EMBL" id="HE612859">
    <property type="protein sequence ID" value="CCE62875.1"/>
    <property type="molecule type" value="Genomic_DNA"/>
</dbReference>
<evidence type="ECO:0000256" key="6">
    <source>
        <dbReference type="ARBA" id="ARBA00023006"/>
    </source>
</evidence>
<dbReference type="RefSeq" id="XP_003685309.1">
    <property type="nucleotide sequence ID" value="XM_003685261.1"/>
</dbReference>
<feature type="coiled-coil region" evidence="9">
    <location>
        <begin position="589"/>
        <end position="619"/>
    </location>
</feature>
<dbReference type="GO" id="GO:0042147">
    <property type="term" value="P:retrograde transport, endosome to Golgi"/>
    <property type="evidence" value="ECO:0007669"/>
    <property type="project" value="EnsemblFungi"/>
</dbReference>
<dbReference type="GO" id="GO:0006886">
    <property type="term" value="P:intracellular protein transport"/>
    <property type="evidence" value="ECO:0007669"/>
    <property type="project" value="EnsemblFungi"/>
</dbReference>
<accession>G8BSQ4</accession>
<dbReference type="HOGENOM" id="CLU_014456_3_0_1"/>
<evidence type="ECO:0000256" key="7">
    <source>
        <dbReference type="ARBA" id="ARBA00023121"/>
    </source>
</evidence>
<evidence type="ECO:0000256" key="1">
    <source>
        <dbReference type="ARBA" id="ARBA00004481"/>
    </source>
</evidence>
<evidence type="ECO:0000313" key="12">
    <source>
        <dbReference type="EMBL" id="CCE62875.1"/>
    </source>
</evidence>
<keyword evidence="6" id="KW-0072">Autophagy</keyword>
<keyword evidence="4" id="KW-0967">Endosome</keyword>
<dbReference type="InterPro" id="IPR001683">
    <property type="entry name" value="PX_dom"/>
</dbReference>
<dbReference type="GO" id="GO:0032266">
    <property type="term" value="F:phosphatidylinositol-3-phosphate binding"/>
    <property type="evidence" value="ECO:0007669"/>
    <property type="project" value="EnsemblFungi"/>
</dbReference>
<feature type="compositionally biased region" description="Polar residues" evidence="10">
    <location>
        <begin position="555"/>
        <end position="565"/>
    </location>
</feature>
<keyword evidence="8" id="KW-0472">Membrane</keyword>
<evidence type="ECO:0000256" key="9">
    <source>
        <dbReference type="SAM" id="Coils"/>
    </source>
</evidence>
<keyword evidence="13" id="KW-1185">Reference proteome</keyword>
<dbReference type="AlphaFoldDB" id="G8BSQ4"/>
<evidence type="ECO:0000256" key="2">
    <source>
        <dbReference type="ARBA" id="ARBA00010883"/>
    </source>
</evidence>
<reference evidence="12 13" key="1">
    <citation type="journal article" date="2011" name="Proc. Natl. Acad. Sci. U.S.A.">
        <title>Evolutionary erosion of yeast sex chromosomes by mating-type switching accidents.</title>
        <authorList>
            <person name="Gordon J.L."/>
            <person name="Armisen D."/>
            <person name="Proux-Wera E."/>
            <person name="Oheigeartaigh S.S."/>
            <person name="Byrne K.P."/>
            <person name="Wolfe K.H."/>
        </authorList>
    </citation>
    <scope>NUCLEOTIDE SEQUENCE [LARGE SCALE GENOMIC DNA]</scope>
    <source>
        <strain evidence="13">ATCC 24235 / CBS 4417 / NBRC 1672 / NRRL Y-8282 / UCD 70-5</strain>
    </source>
</reference>
<dbReference type="OMA" id="DFKDPWG"/>
<evidence type="ECO:0000256" key="8">
    <source>
        <dbReference type="ARBA" id="ARBA00023136"/>
    </source>
</evidence>
<keyword evidence="5" id="KW-0653">Protein transport</keyword>
<keyword evidence="3" id="KW-0813">Transport</keyword>
<dbReference type="GO" id="GO:0010009">
    <property type="term" value="C:cytoplasmic side of endosome membrane"/>
    <property type="evidence" value="ECO:0007669"/>
    <property type="project" value="EnsemblFungi"/>
</dbReference>
<feature type="compositionally biased region" description="Basic and acidic residues" evidence="10">
    <location>
        <begin position="143"/>
        <end position="154"/>
    </location>
</feature>
<dbReference type="GO" id="GO:0016236">
    <property type="term" value="P:macroautophagy"/>
    <property type="evidence" value="ECO:0007669"/>
    <property type="project" value="EnsemblFungi"/>
</dbReference>
<feature type="compositionally biased region" description="Polar residues" evidence="10">
    <location>
        <begin position="26"/>
        <end position="40"/>
    </location>
</feature>
<dbReference type="PANTHER" id="PTHR46979:SF2">
    <property type="entry name" value="SORTING NEXIN-41"/>
    <property type="match status" value="1"/>
</dbReference>
<dbReference type="GO" id="GO:0005829">
    <property type="term" value="C:cytosol"/>
    <property type="evidence" value="ECO:0007669"/>
    <property type="project" value="GOC"/>
</dbReference>
<organism evidence="12 13">
    <name type="scientific">Tetrapisispora phaffii (strain ATCC 24235 / CBS 4417 / NBRC 1672 / NRRL Y-8282 / UCD 70-5)</name>
    <name type="common">Yeast</name>
    <name type="synonym">Fabospora phaffii</name>
    <dbReference type="NCBI Taxonomy" id="1071381"/>
    <lineage>
        <taxon>Eukaryota</taxon>
        <taxon>Fungi</taxon>
        <taxon>Dikarya</taxon>
        <taxon>Ascomycota</taxon>
        <taxon>Saccharomycotina</taxon>
        <taxon>Saccharomycetes</taxon>
        <taxon>Saccharomycetales</taxon>
        <taxon>Saccharomycetaceae</taxon>
        <taxon>Tetrapisispora</taxon>
    </lineage>
</organism>
<feature type="domain" description="PX" evidence="11">
    <location>
        <begin position="157"/>
        <end position="294"/>
    </location>
</feature>
<proteinExistence type="inferred from homology"/>
<keyword evidence="9" id="KW-0175">Coiled coil</keyword>
<feature type="region of interest" description="Disordered" evidence="10">
    <location>
        <begin position="90"/>
        <end position="156"/>
    </location>
</feature>
<dbReference type="Pfam" id="PF00787">
    <property type="entry name" value="PX"/>
    <property type="match status" value="1"/>
</dbReference>
<dbReference type="GeneID" id="11531054"/>
<feature type="region of interest" description="Disordered" evidence="10">
    <location>
        <begin position="548"/>
        <end position="575"/>
    </location>
</feature>
<dbReference type="STRING" id="1071381.G8BSQ4"/>
<dbReference type="InterPro" id="IPR036871">
    <property type="entry name" value="PX_dom_sf"/>
</dbReference>
<dbReference type="eggNOG" id="KOG2273">
    <property type="taxonomic scope" value="Eukaryota"/>
</dbReference>
<dbReference type="InterPro" id="IPR051079">
    <property type="entry name" value="Sorting_Nexin_Autophagy"/>
</dbReference>
<feature type="region of interest" description="Disordered" evidence="10">
    <location>
        <begin position="1"/>
        <end position="43"/>
    </location>
</feature>
<dbReference type="PANTHER" id="PTHR46979">
    <property type="entry name" value="SORTING NEXIN-41"/>
    <property type="match status" value="1"/>
</dbReference>